<dbReference type="Pfam" id="PF14126">
    <property type="entry name" value="DUF4293"/>
    <property type="match status" value="1"/>
</dbReference>
<dbReference type="EMBL" id="JAJNDC010000002">
    <property type="protein sequence ID" value="MCW9713022.1"/>
    <property type="molecule type" value="Genomic_DNA"/>
</dbReference>
<evidence type="ECO:0000256" key="1">
    <source>
        <dbReference type="SAM" id="Phobius"/>
    </source>
</evidence>
<dbReference type="RefSeq" id="WP_265789441.1">
    <property type="nucleotide sequence ID" value="NZ_BAABRS010000002.1"/>
</dbReference>
<protein>
    <submittedName>
        <fullName evidence="2">DUF4293 domain-containing protein</fullName>
    </submittedName>
</protein>
<keyword evidence="1" id="KW-0472">Membrane</keyword>
<gene>
    <name evidence="2" type="ORF">LQ318_08900</name>
</gene>
<accession>A0ABT3PYV0</accession>
<keyword evidence="3" id="KW-1185">Reference proteome</keyword>
<sequence length="135" mass="15281">MIQRIQTLFLFFAFLLNGSVFFNALYRQAMNDPSQWIGLTFAIVLTAAALMPLVCILLYKSRSNQLQWVKITLLIQVIMVGLGSGILFTLGGFGTFLWDETIGLILLVAAFSAELYARKKIRDDIELVKSMDRIR</sequence>
<dbReference type="Proteomes" id="UP001207337">
    <property type="component" value="Unassembled WGS sequence"/>
</dbReference>
<comment type="caution">
    <text evidence="2">The sequence shown here is derived from an EMBL/GenBank/DDBJ whole genome shotgun (WGS) entry which is preliminary data.</text>
</comment>
<organism evidence="2 3">
    <name type="scientific">Fodinibius salicampi</name>
    <dbReference type="NCBI Taxonomy" id="1920655"/>
    <lineage>
        <taxon>Bacteria</taxon>
        <taxon>Pseudomonadati</taxon>
        <taxon>Balneolota</taxon>
        <taxon>Balneolia</taxon>
        <taxon>Balneolales</taxon>
        <taxon>Balneolaceae</taxon>
        <taxon>Fodinibius</taxon>
    </lineage>
</organism>
<feature type="transmembrane region" description="Helical" evidence="1">
    <location>
        <begin position="38"/>
        <end position="59"/>
    </location>
</feature>
<keyword evidence="1" id="KW-1133">Transmembrane helix</keyword>
<reference evidence="2 3" key="1">
    <citation type="submission" date="2021-11" db="EMBL/GenBank/DDBJ databases">
        <title>Aliifidinibius sp. nov., a new bacterium isolated from saline soil.</title>
        <authorList>
            <person name="Galisteo C."/>
            <person name="De La Haba R."/>
            <person name="Sanchez-Porro C."/>
            <person name="Ventosa A."/>
        </authorList>
    </citation>
    <scope>NUCLEOTIDE SEQUENCE [LARGE SCALE GENOMIC DNA]</scope>
    <source>
        <strain evidence="2 3">KACC 190600</strain>
    </source>
</reference>
<name>A0ABT3PYV0_9BACT</name>
<feature type="transmembrane region" description="Helical" evidence="1">
    <location>
        <begin position="7"/>
        <end position="26"/>
    </location>
</feature>
<feature type="transmembrane region" description="Helical" evidence="1">
    <location>
        <begin position="96"/>
        <end position="117"/>
    </location>
</feature>
<evidence type="ECO:0000313" key="3">
    <source>
        <dbReference type="Proteomes" id="UP001207337"/>
    </source>
</evidence>
<evidence type="ECO:0000313" key="2">
    <source>
        <dbReference type="EMBL" id="MCW9713022.1"/>
    </source>
</evidence>
<proteinExistence type="predicted"/>
<dbReference type="InterPro" id="IPR025635">
    <property type="entry name" value="DUF4293"/>
</dbReference>
<feature type="transmembrane region" description="Helical" evidence="1">
    <location>
        <begin position="71"/>
        <end position="90"/>
    </location>
</feature>
<keyword evidence="1" id="KW-0812">Transmembrane</keyword>